<dbReference type="EMBL" id="CAJNOH010002571">
    <property type="protein sequence ID" value="CAF1300107.1"/>
    <property type="molecule type" value="Genomic_DNA"/>
</dbReference>
<comment type="caution">
    <text evidence="2">The sequence shown here is derived from an EMBL/GenBank/DDBJ whole genome shotgun (WGS) entry which is preliminary data.</text>
</comment>
<accession>A0A815YPG2</accession>
<evidence type="ECO:0000313" key="2">
    <source>
        <dbReference type="EMBL" id="CAF1573614.1"/>
    </source>
</evidence>
<dbReference type="Proteomes" id="UP000663870">
    <property type="component" value="Unassembled WGS sequence"/>
</dbReference>
<dbReference type="AlphaFoldDB" id="A0A815YPG2"/>
<dbReference type="EMBL" id="CAJNOL010003775">
    <property type="protein sequence ID" value="CAF1573614.1"/>
    <property type="molecule type" value="Genomic_DNA"/>
</dbReference>
<proteinExistence type="predicted"/>
<name>A0A815YPG2_9BILA</name>
<evidence type="ECO:0000313" key="1">
    <source>
        <dbReference type="EMBL" id="CAF1300107.1"/>
    </source>
</evidence>
<evidence type="ECO:0000313" key="3">
    <source>
        <dbReference type="Proteomes" id="UP000663870"/>
    </source>
</evidence>
<organism evidence="2 3">
    <name type="scientific">Rotaria sordida</name>
    <dbReference type="NCBI Taxonomy" id="392033"/>
    <lineage>
        <taxon>Eukaryota</taxon>
        <taxon>Metazoa</taxon>
        <taxon>Spiralia</taxon>
        <taxon>Gnathifera</taxon>
        <taxon>Rotifera</taxon>
        <taxon>Eurotatoria</taxon>
        <taxon>Bdelloidea</taxon>
        <taxon>Philodinida</taxon>
        <taxon>Philodinidae</taxon>
        <taxon>Rotaria</taxon>
    </lineage>
</organism>
<gene>
    <name evidence="2" type="ORF">JXQ802_LOCUS45453</name>
    <name evidence="1" type="ORF">PYM288_LOCUS29867</name>
</gene>
<sequence length="88" mass="10273">MICYKDLFHSIPLYIEQNILTTNKMLDQTKQLAWILIGFANRVFKIPIEILHLYRDINGARITFNDHHALFFNLRHYEQGVGVGVGVD</sequence>
<dbReference type="Proteomes" id="UP000663854">
    <property type="component" value="Unassembled WGS sequence"/>
</dbReference>
<keyword evidence="3" id="KW-1185">Reference proteome</keyword>
<feature type="non-terminal residue" evidence="2">
    <location>
        <position position="1"/>
    </location>
</feature>
<protein>
    <submittedName>
        <fullName evidence="2">Uncharacterized protein</fullName>
    </submittedName>
</protein>
<reference evidence="2" key="1">
    <citation type="submission" date="2021-02" db="EMBL/GenBank/DDBJ databases">
        <authorList>
            <person name="Nowell W R."/>
        </authorList>
    </citation>
    <scope>NUCLEOTIDE SEQUENCE</scope>
</reference>